<feature type="region of interest" description="Disordered" evidence="5">
    <location>
        <begin position="121"/>
        <end position="148"/>
    </location>
</feature>
<evidence type="ECO:0000256" key="5">
    <source>
        <dbReference type="SAM" id="MobiDB-lite"/>
    </source>
</evidence>
<evidence type="ECO:0000313" key="7">
    <source>
        <dbReference type="EMBL" id="CAI7999042.1"/>
    </source>
</evidence>
<evidence type="ECO:0000256" key="6">
    <source>
        <dbReference type="SAM" id="Phobius"/>
    </source>
</evidence>
<dbReference type="Proteomes" id="UP001174909">
    <property type="component" value="Unassembled WGS sequence"/>
</dbReference>
<feature type="non-terminal residue" evidence="7">
    <location>
        <position position="1"/>
    </location>
</feature>
<feature type="region of interest" description="Disordered" evidence="5">
    <location>
        <begin position="241"/>
        <end position="301"/>
    </location>
</feature>
<feature type="compositionally biased region" description="Basic and acidic residues" evidence="5">
    <location>
        <begin position="187"/>
        <end position="204"/>
    </location>
</feature>
<dbReference type="GO" id="GO:0016020">
    <property type="term" value="C:membrane"/>
    <property type="evidence" value="ECO:0007669"/>
    <property type="project" value="UniProtKB-SubCell"/>
</dbReference>
<feature type="compositionally biased region" description="Low complexity" evidence="5">
    <location>
        <begin position="124"/>
        <end position="139"/>
    </location>
</feature>
<protein>
    <submittedName>
        <fullName evidence="7">Uncharacterized protein</fullName>
    </submittedName>
</protein>
<dbReference type="PANTHER" id="PTHR15549:SF26">
    <property type="entry name" value="AXIAL BUDDING PATTERN PROTEIN 2-RELATED"/>
    <property type="match status" value="1"/>
</dbReference>
<evidence type="ECO:0000313" key="8">
    <source>
        <dbReference type="Proteomes" id="UP001174909"/>
    </source>
</evidence>
<accession>A0AA35R1Q5</accession>
<dbReference type="InterPro" id="IPR031371">
    <property type="entry name" value="Mucin-15"/>
</dbReference>
<reference evidence="7" key="1">
    <citation type="submission" date="2023-03" db="EMBL/GenBank/DDBJ databases">
        <authorList>
            <person name="Steffen K."/>
            <person name="Cardenas P."/>
        </authorList>
    </citation>
    <scope>NUCLEOTIDE SEQUENCE</scope>
</reference>
<dbReference type="InterPro" id="IPR051694">
    <property type="entry name" value="Immunoregulatory_rcpt-like"/>
</dbReference>
<sequence length="360" mass="39175">MGFTQNIINNINCTETPYANVYECSVTPELFEAGDSIGIALPANRSARLLLSFLFSDRGPIGESLNGNDDIKDIPLITLGVVPNSVTTSSTSMLATIPIPHQSILQQPNPTTTLLQSPSSVIITGSPTQSTTSETSPTEDTSDPQSSSDNTGVIVGAVMGLILAVLLFLAVVLLLVFILCRRKRTKYDEKEEEKREMTEEERAAMDNPVYSGGEGVIWSSGRPLVLCGLLIGSKSWHLLQPTVPGRDTESGRPEDRGSNHMYDVTTSQQPSSSTNSGQVYDVPDNTPSSNDGRKINDSFDNPGYYSTIHEVHSTTDNSQIDAMLSSNHYEMEIYVPTKEQRTYVESGAVPNENIYATLEE</sequence>
<gene>
    <name evidence="7" type="ORF">GBAR_LOCUS2598</name>
</gene>
<evidence type="ECO:0000256" key="2">
    <source>
        <dbReference type="ARBA" id="ARBA00022692"/>
    </source>
</evidence>
<organism evidence="7 8">
    <name type="scientific">Geodia barretti</name>
    <name type="common">Barrett's horny sponge</name>
    <dbReference type="NCBI Taxonomy" id="519541"/>
    <lineage>
        <taxon>Eukaryota</taxon>
        <taxon>Metazoa</taxon>
        <taxon>Porifera</taxon>
        <taxon>Demospongiae</taxon>
        <taxon>Heteroscleromorpha</taxon>
        <taxon>Tetractinellida</taxon>
        <taxon>Astrophorina</taxon>
        <taxon>Geodiidae</taxon>
        <taxon>Geodia</taxon>
    </lineage>
</organism>
<feature type="compositionally biased region" description="Basic and acidic residues" evidence="5">
    <location>
        <begin position="246"/>
        <end position="258"/>
    </location>
</feature>
<keyword evidence="4 6" id="KW-0472">Membrane</keyword>
<proteinExistence type="predicted"/>
<comment type="caution">
    <text evidence="7">The sequence shown here is derived from an EMBL/GenBank/DDBJ whole genome shotgun (WGS) entry which is preliminary data.</text>
</comment>
<evidence type="ECO:0000256" key="3">
    <source>
        <dbReference type="ARBA" id="ARBA00022989"/>
    </source>
</evidence>
<dbReference type="GO" id="GO:0071944">
    <property type="term" value="C:cell periphery"/>
    <property type="evidence" value="ECO:0007669"/>
    <property type="project" value="UniProtKB-ARBA"/>
</dbReference>
<keyword evidence="2 6" id="KW-0812">Transmembrane</keyword>
<keyword evidence="3 6" id="KW-1133">Transmembrane helix</keyword>
<keyword evidence="8" id="KW-1185">Reference proteome</keyword>
<dbReference type="AlphaFoldDB" id="A0AA35R1Q5"/>
<evidence type="ECO:0000256" key="4">
    <source>
        <dbReference type="ARBA" id="ARBA00023136"/>
    </source>
</evidence>
<feature type="region of interest" description="Disordered" evidence="5">
    <location>
        <begin position="187"/>
        <end position="206"/>
    </location>
</feature>
<feature type="transmembrane region" description="Helical" evidence="6">
    <location>
        <begin position="153"/>
        <end position="180"/>
    </location>
</feature>
<evidence type="ECO:0000256" key="1">
    <source>
        <dbReference type="ARBA" id="ARBA00004167"/>
    </source>
</evidence>
<name>A0AA35R1Q5_GEOBA</name>
<dbReference type="PANTHER" id="PTHR15549">
    <property type="entry name" value="PAIRED IMMUNOGLOBULIN-LIKE TYPE 2 RECEPTOR"/>
    <property type="match status" value="1"/>
</dbReference>
<dbReference type="EMBL" id="CASHTH010000355">
    <property type="protein sequence ID" value="CAI7999042.1"/>
    <property type="molecule type" value="Genomic_DNA"/>
</dbReference>
<feature type="compositionally biased region" description="Low complexity" evidence="5">
    <location>
        <begin position="265"/>
        <end position="278"/>
    </location>
</feature>
<dbReference type="Pfam" id="PF15672">
    <property type="entry name" value="Mucin15"/>
    <property type="match status" value="1"/>
</dbReference>
<comment type="subcellular location">
    <subcellularLocation>
        <location evidence="1">Membrane</location>
        <topology evidence="1">Single-pass membrane protein</topology>
    </subcellularLocation>
</comment>